<dbReference type="Proteomes" id="UP000886595">
    <property type="component" value="Unassembled WGS sequence"/>
</dbReference>
<feature type="region of interest" description="Disordered" evidence="1">
    <location>
        <begin position="390"/>
        <end position="414"/>
    </location>
</feature>
<dbReference type="EMBL" id="JAAMPC010000005">
    <property type="protein sequence ID" value="KAG2312944.1"/>
    <property type="molecule type" value="Genomic_DNA"/>
</dbReference>
<evidence type="ECO:0000313" key="4">
    <source>
        <dbReference type="Proteomes" id="UP000886595"/>
    </source>
</evidence>
<dbReference type="InterPro" id="IPR025836">
    <property type="entry name" value="Zn_knuckle_CX2CX4HX4C"/>
</dbReference>
<gene>
    <name evidence="3" type="ORF">Bca52824_024501</name>
</gene>
<evidence type="ECO:0000313" key="3">
    <source>
        <dbReference type="EMBL" id="KAG2312944.1"/>
    </source>
</evidence>
<proteinExistence type="predicted"/>
<reference evidence="3 4" key="1">
    <citation type="submission" date="2020-02" db="EMBL/GenBank/DDBJ databases">
        <authorList>
            <person name="Ma Q."/>
            <person name="Huang Y."/>
            <person name="Song X."/>
            <person name="Pei D."/>
        </authorList>
    </citation>
    <scope>NUCLEOTIDE SEQUENCE [LARGE SCALE GENOMIC DNA]</scope>
    <source>
        <strain evidence="3">Sxm20200214</strain>
        <tissue evidence="3">Leaf</tissue>
    </source>
</reference>
<accession>A0A8X7VK74</accession>
<comment type="caution">
    <text evidence="3">The sequence shown here is derived from an EMBL/GenBank/DDBJ whole genome shotgun (WGS) entry which is preliminary data.</text>
</comment>
<sequence>MISLVRWKPVVETNYPSKIIFWVWVLDIPLQYWAAQSFRSIGDALGRVHGDVDMVEGRVRVEVDGFQPLVFTMTVDFDEGIEIPISLRYEKLVGYCKECFRLTHDQSRCPTLMKTVEEGSSMAGYEDQGANVNSYKTAVLNGREQLGERREGQQSQFQNGREGFKGKGVARDKTDDRAEAFQYKPKSRYHRGNGEDASLHGRQAGHLGPRDHDRGMAPQTRNQQQTRYGEERQHLTNQEKLMLDAFKGAERSPQPRAFASVALPVLEGSSSTSKARKLLLFEEVPEAENVKVSSNLSLETQVQLEEKDHEDVTASEMQGKNENMVTKEAREDSTLMEDGTVFDDSDMLVDTEDMQEWEHGEIPEFAEEEAGGAVEEAGNIEEESCEQAELSVEQGDNQERAPKKMGSRGGALAMGGNSKKWFVQSIISPRKKLLAKAIAKTGQVKKIPAKAKTSTE</sequence>
<dbReference type="InterPro" id="IPR040256">
    <property type="entry name" value="At4g02000-like"/>
</dbReference>
<organism evidence="3 4">
    <name type="scientific">Brassica carinata</name>
    <name type="common">Ethiopian mustard</name>
    <name type="synonym">Abyssinian cabbage</name>
    <dbReference type="NCBI Taxonomy" id="52824"/>
    <lineage>
        <taxon>Eukaryota</taxon>
        <taxon>Viridiplantae</taxon>
        <taxon>Streptophyta</taxon>
        <taxon>Embryophyta</taxon>
        <taxon>Tracheophyta</taxon>
        <taxon>Spermatophyta</taxon>
        <taxon>Magnoliopsida</taxon>
        <taxon>eudicotyledons</taxon>
        <taxon>Gunneridae</taxon>
        <taxon>Pentapetalae</taxon>
        <taxon>rosids</taxon>
        <taxon>malvids</taxon>
        <taxon>Brassicales</taxon>
        <taxon>Brassicaceae</taxon>
        <taxon>Brassiceae</taxon>
        <taxon>Brassica</taxon>
    </lineage>
</organism>
<dbReference type="Pfam" id="PF14392">
    <property type="entry name" value="zf-CCHC_4"/>
    <property type="match status" value="1"/>
</dbReference>
<protein>
    <recommendedName>
        <fullName evidence="2">Zinc knuckle CX2CX4HX4C domain-containing protein</fullName>
    </recommendedName>
</protein>
<keyword evidence="4" id="KW-1185">Reference proteome</keyword>
<dbReference type="PANTHER" id="PTHR31286">
    <property type="entry name" value="GLYCINE-RICH CELL WALL STRUCTURAL PROTEIN 1.8-LIKE"/>
    <property type="match status" value="1"/>
</dbReference>
<evidence type="ECO:0000256" key="1">
    <source>
        <dbReference type="SAM" id="MobiDB-lite"/>
    </source>
</evidence>
<feature type="domain" description="Zinc knuckle CX2CX4HX4C" evidence="2">
    <location>
        <begin position="66"/>
        <end position="110"/>
    </location>
</feature>
<evidence type="ECO:0000259" key="2">
    <source>
        <dbReference type="Pfam" id="PF14392"/>
    </source>
</evidence>
<dbReference type="PANTHER" id="PTHR31286:SF163">
    <property type="entry name" value="ZINC KNUCKLE CX2CX4HX4C DOMAIN-CONTAINING PROTEIN"/>
    <property type="match status" value="1"/>
</dbReference>
<dbReference type="AlphaFoldDB" id="A0A8X7VK74"/>
<feature type="compositionally biased region" description="Basic and acidic residues" evidence="1">
    <location>
        <begin position="162"/>
        <end position="179"/>
    </location>
</feature>
<name>A0A8X7VK74_BRACI</name>
<feature type="region of interest" description="Disordered" evidence="1">
    <location>
        <begin position="146"/>
        <end position="234"/>
    </location>
</feature>